<accession>A0A8X6QT48</accession>
<gene>
    <name evidence="1" type="ORF">NPIL_419411</name>
</gene>
<dbReference type="EMBL" id="BMAW01034514">
    <property type="protein sequence ID" value="GFU35535.1"/>
    <property type="molecule type" value="Genomic_DNA"/>
</dbReference>
<dbReference type="Proteomes" id="UP000887013">
    <property type="component" value="Unassembled WGS sequence"/>
</dbReference>
<protein>
    <submittedName>
        <fullName evidence="1">Uncharacterized protein</fullName>
    </submittedName>
</protein>
<sequence>MHPDIIRKIKSSTESRKNLSNVDRPRQRVRIDIFQLKGRRYLVAADYFSQFKEKYFGKGPAQLLLGKRTRTMVPNMCKLFEYSLNNYQEVKGGTKYKISQKHPRSELSILKVGYNAFMGPHQKGLPRKQGIVTEIITP</sequence>
<evidence type="ECO:0000313" key="2">
    <source>
        <dbReference type="Proteomes" id="UP000887013"/>
    </source>
</evidence>
<dbReference type="OrthoDB" id="775972at2759"/>
<organism evidence="1 2">
    <name type="scientific">Nephila pilipes</name>
    <name type="common">Giant wood spider</name>
    <name type="synonym">Nephila maculata</name>
    <dbReference type="NCBI Taxonomy" id="299642"/>
    <lineage>
        <taxon>Eukaryota</taxon>
        <taxon>Metazoa</taxon>
        <taxon>Ecdysozoa</taxon>
        <taxon>Arthropoda</taxon>
        <taxon>Chelicerata</taxon>
        <taxon>Arachnida</taxon>
        <taxon>Araneae</taxon>
        <taxon>Araneomorphae</taxon>
        <taxon>Entelegynae</taxon>
        <taxon>Araneoidea</taxon>
        <taxon>Nephilidae</taxon>
        <taxon>Nephila</taxon>
    </lineage>
</organism>
<reference evidence="1" key="1">
    <citation type="submission" date="2020-08" db="EMBL/GenBank/DDBJ databases">
        <title>Multicomponent nature underlies the extraordinary mechanical properties of spider dragline silk.</title>
        <authorList>
            <person name="Kono N."/>
            <person name="Nakamura H."/>
            <person name="Mori M."/>
            <person name="Yoshida Y."/>
            <person name="Ohtoshi R."/>
            <person name="Malay A.D."/>
            <person name="Moran D.A.P."/>
            <person name="Tomita M."/>
            <person name="Numata K."/>
            <person name="Arakawa K."/>
        </authorList>
    </citation>
    <scope>NUCLEOTIDE SEQUENCE</scope>
</reference>
<name>A0A8X6QT48_NEPPI</name>
<keyword evidence="2" id="KW-1185">Reference proteome</keyword>
<comment type="caution">
    <text evidence="1">The sequence shown here is derived from an EMBL/GenBank/DDBJ whole genome shotgun (WGS) entry which is preliminary data.</text>
</comment>
<dbReference type="AlphaFoldDB" id="A0A8X6QT48"/>
<evidence type="ECO:0000313" key="1">
    <source>
        <dbReference type="EMBL" id="GFU35535.1"/>
    </source>
</evidence>
<proteinExistence type="predicted"/>